<organism evidence="1 2">
    <name type="scientific">Bradyrhizobium erythrophlei</name>
    <dbReference type="NCBI Taxonomy" id="1437360"/>
    <lineage>
        <taxon>Bacteria</taxon>
        <taxon>Pseudomonadati</taxon>
        <taxon>Pseudomonadota</taxon>
        <taxon>Alphaproteobacteria</taxon>
        <taxon>Hyphomicrobiales</taxon>
        <taxon>Nitrobacteraceae</taxon>
        <taxon>Bradyrhizobium</taxon>
    </lineage>
</organism>
<dbReference type="EMBL" id="LT670817">
    <property type="protein sequence ID" value="SHG81351.1"/>
    <property type="molecule type" value="Genomic_DNA"/>
</dbReference>
<gene>
    <name evidence="1" type="ORF">SAMN05443248_2744</name>
</gene>
<evidence type="ECO:0000313" key="1">
    <source>
        <dbReference type="EMBL" id="SHG81351.1"/>
    </source>
</evidence>
<dbReference type="AlphaFoldDB" id="A0A1M5MVP3"/>
<evidence type="ECO:0000313" key="2">
    <source>
        <dbReference type="Proteomes" id="UP000189796"/>
    </source>
</evidence>
<sequence length="87" mass="9722">MNAQSPKELATLIKEAHVEVASWIDEDSPYADDHGKCLLIVKGEKLLKRIVRTGRADEIRTAFINCSNLEQAQKMRDAYGDGAARLH</sequence>
<protein>
    <submittedName>
        <fullName evidence="1">Uncharacterized protein</fullName>
    </submittedName>
</protein>
<dbReference type="Proteomes" id="UP000189796">
    <property type="component" value="Chromosome I"/>
</dbReference>
<reference evidence="1 2" key="1">
    <citation type="submission" date="2016-11" db="EMBL/GenBank/DDBJ databases">
        <authorList>
            <person name="Jaros S."/>
            <person name="Januszkiewicz K."/>
            <person name="Wedrychowicz H."/>
        </authorList>
    </citation>
    <scope>NUCLEOTIDE SEQUENCE [LARGE SCALE GENOMIC DNA]</scope>
    <source>
        <strain evidence="1 2">GAS138</strain>
    </source>
</reference>
<proteinExistence type="predicted"/>
<name>A0A1M5MVP3_9BRAD</name>
<accession>A0A1M5MVP3</accession>
<dbReference type="RefSeq" id="WP_154072202.1">
    <property type="nucleotide sequence ID" value="NZ_LT670817.1"/>
</dbReference>